<dbReference type="Proteomes" id="UP000186168">
    <property type="component" value="Unassembled WGS sequence"/>
</dbReference>
<dbReference type="EMBL" id="ASQP01000326">
    <property type="protein sequence ID" value="OMI36612.1"/>
    <property type="molecule type" value="Genomic_DNA"/>
</dbReference>
<dbReference type="PANTHER" id="PTHR35866:SF1">
    <property type="entry name" value="YKGJ FAMILY CYSTEINE CLUSTER PROTEIN"/>
    <property type="match status" value="1"/>
</dbReference>
<gene>
    <name evidence="2" type="ORF">SPAR_25461</name>
</gene>
<dbReference type="RefSeq" id="WP_065967935.1">
    <property type="nucleotide sequence ID" value="NZ_ASQP01000326.1"/>
</dbReference>
<accession>A0A1R1SEE0</accession>
<dbReference type="GeneID" id="96748876"/>
<evidence type="ECO:0000256" key="1">
    <source>
        <dbReference type="SAM" id="MobiDB-lite"/>
    </source>
</evidence>
<keyword evidence="3" id="KW-1185">Reference proteome</keyword>
<dbReference type="PANTHER" id="PTHR35866">
    <property type="entry name" value="PUTATIVE-RELATED"/>
    <property type="match status" value="1"/>
</dbReference>
<evidence type="ECO:0000313" key="2">
    <source>
        <dbReference type="EMBL" id="OMI36612.1"/>
    </source>
</evidence>
<evidence type="ECO:0008006" key="4">
    <source>
        <dbReference type="Google" id="ProtNLM"/>
    </source>
</evidence>
<organism evidence="2 3">
    <name type="scientific">Streptomyces sparsogenes DSM 40356</name>
    <dbReference type="NCBI Taxonomy" id="1331668"/>
    <lineage>
        <taxon>Bacteria</taxon>
        <taxon>Bacillati</taxon>
        <taxon>Actinomycetota</taxon>
        <taxon>Actinomycetes</taxon>
        <taxon>Kitasatosporales</taxon>
        <taxon>Streptomycetaceae</taxon>
        <taxon>Streptomyces</taxon>
    </lineage>
</organism>
<comment type="caution">
    <text evidence="2">The sequence shown here is derived from an EMBL/GenBank/DDBJ whole genome shotgun (WGS) entry which is preliminary data.</text>
</comment>
<sequence length="207" mass="22657">MTGGGANLAGCADCEGRCCREYNVAVTVADVRRLASGMALHPREFVYLKEGKEEDNSDFRFRPGGPLYDLHLLHRPVTKGCVFLMEIAPGKARCGAYVHRPMVCATFPTALDQGSVGIREKTLCGGPDSWNLAAMDLVAYRRDIMRNRAAWREHLDLVERWNAEVDAGGRARTHEDLYEFILATDPGKDATGPGKDTEAVPAETASS</sequence>
<evidence type="ECO:0000313" key="3">
    <source>
        <dbReference type="Proteomes" id="UP000186168"/>
    </source>
</evidence>
<protein>
    <recommendedName>
        <fullName evidence="4">YkgJ family cysteine cluster protein</fullName>
    </recommendedName>
</protein>
<reference evidence="2 3" key="1">
    <citation type="submission" date="2013-05" db="EMBL/GenBank/DDBJ databases">
        <title>Genome sequence of Streptomyces sparsogenes DSM 40356.</title>
        <authorList>
            <person name="Coyne S."/>
            <person name="Seebeck F.P."/>
        </authorList>
    </citation>
    <scope>NUCLEOTIDE SEQUENCE [LARGE SCALE GENOMIC DNA]</scope>
    <source>
        <strain evidence="2 3">DSM 40356</strain>
    </source>
</reference>
<dbReference type="AlphaFoldDB" id="A0A1R1SEE0"/>
<feature type="region of interest" description="Disordered" evidence="1">
    <location>
        <begin position="188"/>
        <end position="207"/>
    </location>
</feature>
<name>A0A1R1SEE0_9ACTN</name>
<proteinExistence type="predicted"/>
<dbReference type="InterPro" id="IPR005358">
    <property type="entry name" value="Puta_zinc/iron-chelating_dom"/>
</dbReference>
<dbReference type="STRING" id="67365.GCA_001704635_03440"/>
<dbReference type="Pfam" id="PF03692">
    <property type="entry name" value="CxxCxxCC"/>
    <property type="match status" value="1"/>
</dbReference>